<name>A0A9W6CYP7_9MICO</name>
<dbReference type="AlphaFoldDB" id="A0A9W6CYP7"/>
<keyword evidence="1" id="KW-1133">Transmembrane helix</keyword>
<proteinExistence type="predicted"/>
<sequence length="52" mass="5557">MLRPAVPGAVLLAVTGVSIAWPILVLTVAPWISVVGYEMYGDRHIRQALAAL</sequence>
<keyword evidence="3" id="KW-1185">Reference proteome</keyword>
<dbReference type="RefSeq" id="WP_281882285.1">
    <property type="nucleotide sequence ID" value="NZ_BSDP01000001.1"/>
</dbReference>
<gene>
    <name evidence="2" type="ORF">ARHIZOSPH14_05300</name>
</gene>
<feature type="transmembrane region" description="Helical" evidence="1">
    <location>
        <begin position="12"/>
        <end position="37"/>
    </location>
</feature>
<dbReference type="EMBL" id="BSDP01000001">
    <property type="protein sequence ID" value="GLI26288.1"/>
    <property type="molecule type" value="Genomic_DNA"/>
</dbReference>
<evidence type="ECO:0000313" key="3">
    <source>
        <dbReference type="Proteomes" id="UP001144396"/>
    </source>
</evidence>
<dbReference type="Proteomes" id="UP001144396">
    <property type="component" value="Unassembled WGS sequence"/>
</dbReference>
<keyword evidence="1" id="KW-0472">Membrane</keyword>
<evidence type="ECO:0000313" key="2">
    <source>
        <dbReference type="EMBL" id="GLI26288.1"/>
    </source>
</evidence>
<keyword evidence="1" id="KW-0812">Transmembrane</keyword>
<accession>A0A9W6CYP7</accession>
<protein>
    <submittedName>
        <fullName evidence="2">Uncharacterized protein</fullName>
    </submittedName>
</protein>
<organism evidence="2 3">
    <name type="scientific">Agromyces rhizosphaerae</name>
    <dbReference type="NCBI Taxonomy" id="88374"/>
    <lineage>
        <taxon>Bacteria</taxon>
        <taxon>Bacillati</taxon>
        <taxon>Actinomycetota</taxon>
        <taxon>Actinomycetes</taxon>
        <taxon>Micrococcales</taxon>
        <taxon>Microbacteriaceae</taxon>
        <taxon>Agromyces</taxon>
    </lineage>
</organism>
<evidence type="ECO:0000256" key="1">
    <source>
        <dbReference type="SAM" id="Phobius"/>
    </source>
</evidence>
<reference evidence="2" key="1">
    <citation type="submission" date="2022-12" db="EMBL/GenBank/DDBJ databases">
        <title>Reference genome sequencing for broad-spectrum identification of bacterial and archaeal isolates by mass spectrometry.</title>
        <authorList>
            <person name="Sekiguchi Y."/>
            <person name="Tourlousse D.M."/>
        </authorList>
    </citation>
    <scope>NUCLEOTIDE SEQUENCE</scope>
    <source>
        <strain evidence="2">14</strain>
    </source>
</reference>
<comment type="caution">
    <text evidence="2">The sequence shown here is derived from an EMBL/GenBank/DDBJ whole genome shotgun (WGS) entry which is preliminary data.</text>
</comment>